<reference evidence="1" key="1">
    <citation type="submission" date="2022-07" db="EMBL/GenBank/DDBJ databases">
        <authorList>
            <person name="Trinca V."/>
            <person name="Uliana J.V.C."/>
            <person name="Torres T.T."/>
            <person name="Ward R.J."/>
            <person name="Monesi N."/>
        </authorList>
    </citation>
    <scope>NUCLEOTIDE SEQUENCE</scope>
    <source>
        <strain evidence="1">HSMRA1968</strain>
        <tissue evidence="1">Whole embryos</tissue>
    </source>
</reference>
<dbReference type="Proteomes" id="UP001151699">
    <property type="component" value="Chromosome A"/>
</dbReference>
<protein>
    <submittedName>
        <fullName evidence="1">Uncharacterized protein</fullName>
    </submittedName>
</protein>
<dbReference type="EMBL" id="WJQU01000001">
    <property type="protein sequence ID" value="KAJ6647982.1"/>
    <property type="molecule type" value="Genomic_DNA"/>
</dbReference>
<evidence type="ECO:0000313" key="2">
    <source>
        <dbReference type="Proteomes" id="UP001151699"/>
    </source>
</evidence>
<dbReference type="Gene3D" id="3.40.50.300">
    <property type="entry name" value="P-loop containing nucleotide triphosphate hydrolases"/>
    <property type="match status" value="1"/>
</dbReference>
<accession>A0A9Q0NDN1</accession>
<gene>
    <name evidence="1" type="ORF">Bhyg_03207</name>
</gene>
<name>A0A9Q0NDN1_9DIPT</name>
<sequence length="194" mass="21807">MTTLELELAVKCLKDAIDNENDDDTTNAVGNFSSALAHFAIFAVNNETMVPQLKEEIQFHIKSCQNHLEKINLTQKGKKKPPDLCGMETVKADLMHALITPIKRPKVFSMGINPYKGFLLYGAEDCQCCTPILLYDDVLEALREANPTVDLKEVAELEKFAEEKGHGNVHYNRDLPKPRTFVGTIVDFFAEFFA</sequence>
<organism evidence="1 2">
    <name type="scientific">Pseudolycoriella hygida</name>
    <dbReference type="NCBI Taxonomy" id="35572"/>
    <lineage>
        <taxon>Eukaryota</taxon>
        <taxon>Metazoa</taxon>
        <taxon>Ecdysozoa</taxon>
        <taxon>Arthropoda</taxon>
        <taxon>Hexapoda</taxon>
        <taxon>Insecta</taxon>
        <taxon>Pterygota</taxon>
        <taxon>Neoptera</taxon>
        <taxon>Endopterygota</taxon>
        <taxon>Diptera</taxon>
        <taxon>Nematocera</taxon>
        <taxon>Sciaroidea</taxon>
        <taxon>Sciaridae</taxon>
        <taxon>Pseudolycoriella</taxon>
    </lineage>
</organism>
<dbReference type="AlphaFoldDB" id="A0A9Q0NDN1"/>
<proteinExistence type="predicted"/>
<comment type="caution">
    <text evidence="1">The sequence shown here is derived from an EMBL/GenBank/DDBJ whole genome shotgun (WGS) entry which is preliminary data.</text>
</comment>
<evidence type="ECO:0000313" key="1">
    <source>
        <dbReference type="EMBL" id="KAJ6647982.1"/>
    </source>
</evidence>
<dbReference type="InterPro" id="IPR027417">
    <property type="entry name" value="P-loop_NTPase"/>
</dbReference>
<keyword evidence="2" id="KW-1185">Reference proteome</keyword>